<feature type="domain" description="Dienelactone hydrolase" evidence="1">
    <location>
        <begin position="62"/>
        <end position="283"/>
    </location>
</feature>
<evidence type="ECO:0000313" key="3">
    <source>
        <dbReference type="Proteomes" id="UP001493153"/>
    </source>
</evidence>
<name>A0ABZ2PY21_9BURK</name>
<dbReference type="InterPro" id="IPR029058">
    <property type="entry name" value="AB_hydrolase_fold"/>
</dbReference>
<dbReference type="PANTHER" id="PTHR46623">
    <property type="entry name" value="CARBOXYMETHYLENEBUTENOLIDASE-RELATED"/>
    <property type="match status" value="1"/>
</dbReference>
<dbReference type="InterPro" id="IPR051049">
    <property type="entry name" value="Dienelactone_hydrolase-like"/>
</dbReference>
<dbReference type="Pfam" id="PF01738">
    <property type="entry name" value="DLH"/>
    <property type="match status" value="1"/>
</dbReference>
<dbReference type="EMBL" id="CP062176">
    <property type="protein sequence ID" value="WXK38983.1"/>
    <property type="molecule type" value="Genomic_DNA"/>
</dbReference>
<keyword evidence="2" id="KW-0378">Hydrolase</keyword>
<sequence>MKDSRMDDPKLKSNSARTAMGAHERVSAAAAPVQGTTIHTDAQGLVVGETSVSSAGFEVPVYFAKPGSGGGLHPVLLVVSEVFGVHAHIADVCRRFAKLGYLALAPDLFARRGDASAYQTLPELMREVVSQTADTQVIADLDAVAAHAGVLGGDVGRLGVTGFCWGGRITWLYAAHNAGVKAGVAWYGRLDGDVMDCTPVHPVSVASRLYAPVLGLYGGQDPIVPVAHLSAMHAGLEQGSPAARSSRINVYPHAGHAFFADYRASYQPADAAQAWGECLTWLRLHGVA</sequence>
<reference evidence="2 3" key="1">
    <citation type="submission" date="2020-09" db="EMBL/GenBank/DDBJ databases">
        <title>Genome sequences of Mycetohabitans spp.</title>
        <authorList>
            <person name="Carter M.E."/>
            <person name="Carpenter S.C.D."/>
            <person name="Bogdanove A.J."/>
        </authorList>
    </citation>
    <scope>NUCLEOTIDE SEQUENCE [LARGE SCALE GENOMIC DNA]</scope>
    <source>
        <strain evidence="2 3">B12</strain>
    </source>
</reference>
<dbReference type="InterPro" id="IPR002925">
    <property type="entry name" value="Dienelactn_hydro"/>
</dbReference>
<dbReference type="SUPFAM" id="SSF53474">
    <property type="entry name" value="alpha/beta-Hydrolases"/>
    <property type="match status" value="1"/>
</dbReference>
<accession>A0ABZ2PY21</accession>
<proteinExistence type="predicted"/>
<dbReference type="Gene3D" id="3.40.50.1820">
    <property type="entry name" value="alpha/beta hydrolase"/>
    <property type="match status" value="1"/>
</dbReference>
<protein>
    <submittedName>
        <fullName evidence="2">Dienelactone hydrolase family protein</fullName>
    </submittedName>
</protein>
<dbReference type="PANTHER" id="PTHR46623:SF6">
    <property type="entry name" value="ALPHA_BETA-HYDROLASES SUPERFAMILY PROTEIN"/>
    <property type="match status" value="1"/>
</dbReference>
<keyword evidence="3" id="KW-1185">Reference proteome</keyword>
<organism evidence="2 3">
    <name type="scientific">Mycetohabitans rhizoxinica</name>
    <dbReference type="NCBI Taxonomy" id="412963"/>
    <lineage>
        <taxon>Bacteria</taxon>
        <taxon>Pseudomonadati</taxon>
        <taxon>Pseudomonadota</taxon>
        <taxon>Betaproteobacteria</taxon>
        <taxon>Burkholderiales</taxon>
        <taxon>Burkholderiaceae</taxon>
        <taxon>Mycetohabitans</taxon>
    </lineage>
</organism>
<gene>
    <name evidence="2" type="ORF">IHE29_06680</name>
</gene>
<evidence type="ECO:0000259" key="1">
    <source>
        <dbReference type="Pfam" id="PF01738"/>
    </source>
</evidence>
<evidence type="ECO:0000313" key="2">
    <source>
        <dbReference type="EMBL" id="WXK38983.1"/>
    </source>
</evidence>
<dbReference type="GO" id="GO:0016787">
    <property type="term" value="F:hydrolase activity"/>
    <property type="evidence" value="ECO:0007669"/>
    <property type="project" value="UniProtKB-KW"/>
</dbReference>
<dbReference type="Proteomes" id="UP001493153">
    <property type="component" value="Chromosome"/>
</dbReference>